<evidence type="ECO:0000259" key="13">
    <source>
        <dbReference type="Pfam" id="PF00593"/>
    </source>
</evidence>
<reference evidence="16" key="1">
    <citation type="submission" date="2023-06" db="EMBL/GenBank/DDBJ databases">
        <authorList>
            <person name="Zeman M."/>
            <person name="Kubasova T."/>
            <person name="Jahodarova E."/>
            <person name="Nykrynova M."/>
            <person name="Rychlik I."/>
        </authorList>
    </citation>
    <scope>NUCLEOTIDE SEQUENCE</scope>
    <source>
        <strain evidence="16">ET15</strain>
        <strain evidence="15">ET37</strain>
    </source>
</reference>
<comment type="subcellular location">
    <subcellularLocation>
        <location evidence="1 10">Cell outer membrane</location>
        <topology evidence="1 10">Multi-pass membrane protein</topology>
    </subcellularLocation>
</comment>
<evidence type="ECO:0000256" key="9">
    <source>
        <dbReference type="ARBA" id="ARBA00023237"/>
    </source>
</evidence>
<evidence type="ECO:0000256" key="8">
    <source>
        <dbReference type="ARBA" id="ARBA00023170"/>
    </source>
</evidence>
<dbReference type="Pfam" id="PF00593">
    <property type="entry name" value="TonB_dep_Rec_b-barrel"/>
    <property type="match status" value="1"/>
</dbReference>
<dbReference type="PROSITE" id="PS52016">
    <property type="entry name" value="TONB_DEPENDENT_REC_3"/>
    <property type="match status" value="1"/>
</dbReference>
<keyword evidence="6 11" id="KW-0798">TonB box</keyword>
<evidence type="ECO:0000313" key="15">
    <source>
        <dbReference type="EMBL" id="MDN0021720.1"/>
    </source>
</evidence>
<dbReference type="EMBL" id="JAUEIF010000001">
    <property type="protein sequence ID" value="MDN0024216.1"/>
    <property type="molecule type" value="Genomic_DNA"/>
</dbReference>
<dbReference type="CDD" id="cd01347">
    <property type="entry name" value="ligand_gated_channel"/>
    <property type="match status" value="1"/>
</dbReference>
<evidence type="ECO:0000313" key="17">
    <source>
        <dbReference type="Proteomes" id="UP001167831"/>
    </source>
</evidence>
<gene>
    <name evidence="15" type="ORF">QVN81_01590</name>
    <name evidence="16" type="ORF">QVN84_01580</name>
</gene>
<evidence type="ECO:0000256" key="3">
    <source>
        <dbReference type="ARBA" id="ARBA00022452"/>
    </source>
</evidence>
<dbReference type="PANTHER" id="PTHR30069">
    <property type="entry name" value="TONB-DEPENDENT OUTER MEMBRANE RECEPTOR"/>
    <property type="match status" value="1"/>
</dbReference>
<organism evidence="16 18">
    <name type="scientific">Leyella lascolaii</name>
    <dbReference type="NCBI Taxonomy" id="1776379"/>
    <lineage>
        <taxon>Bacteria</taxon>
        <taxon>Pseudomonadati</taxon>
        <taxon>Bacteroidota</taxon>
        <taxon>Bacteroidia</taxon>
        <taxon>Bacteroidales</taxon>
        <taxon>Prevotellaceae</taxon>
        <taxon>Leyella</taxon>
    </lineage>
</organism>
<keyword evidence="17" id="KW-1185">Reference proteome</keyword>
<dbReference type="Proteomes" id="UP001167831">
    <property type="component" value="Unassembled WGS sequence"/>
</dbReference>
<evidence type="ECO:0000256" key="6">
    <source>
        <dbReference type="ARBA" id="ARBA00023077"/>
    </source>
</evidence>
<feature type="domain" description="TonB-dependent receptor plug" evidence="14">
    <location>
        <begin position="45"/>
        <end position="159"/>
    </location>
</feature>
<dbReference type="InterPro" id="IPR039426">
    <property type="entry name" value="TonB-dep_rcpt-like"/>
</dbReference>
<keyword evidence="2 10" id="KW-0813">Transport</keyword>
<dbReference type="Gene3D" id="2.170.130.10">
    <property type="entry name" value="TonB-dependent receptor, plug domain"/>
    <property type="match status" value="1"/>
</dbReference>
<evidence type="ECO:0000256" key="11">
    <source>
        <dbReference type="RuleBase" id="RU003357"/>
    </source>
</evidence>
<dbReference type="EMBL" id="JAUEIE010000001">
    <property type="protein sequence ID" value="MDN0021720.1"/>
    <property type="molecule type" value="Genomic_DNA"/>
</dbReference>
<comment type="caution">
    <text evidence="16">The sequence shown here is derived from an EMBL/GenBank/DDBJ whole genome shotgun (WGS) entry which is preliminary data.</text>
</comment>
<dbReference type="SUPFAM" id="SSF56935">
    <property type="entry name" value="Porins"/>
    <property type="match status" value="1"/>
</dbReference>
<evidence type="ECO:0000313" key="18">
    <source>
        <dbReference type="Proteomes" id="UP001168478"/>
    </source>
</evidence>
<dbReference type="AlphaFoldDB" id="A0AAW7JJF5"/>
<dbReference type="InterPro" id="IPR037066">
    <property type="entry name" value="Plug_dom_sf"/>
</dbReference>
<keyword evidence="5 12" id="KW-0732">Signal</keyword>
<keyword evidence="3 10" id="KW-1134">Transmembrane beta strand</keyword>
<evidence type="ECO:0000256" key="5">
    <source>
        <dbReference type="ARBA" id="ARBA00022729"/>
    </source>
</evidence>
<feature type="signal peptide" evidence="12">
    <location>
        <begin position="1"/>
        <end position="18"/>
    </location>
</feature>
<dbReference type="InterPro" id="IPR036942">
    <property type="entry name" value="Beta-barrel_TonB_sf"/>
</dbReference>
<evidence type="ECO:0000256" key="12">
    <source>
        <dbReference type="SAM" id="SignalP"/>
    </source>
</evidence>
<dbReference type="RefSeq" id="WP_289824512.1">
    <property type="nucleotide sequence ID" value="NZ_JAUEIE010000001.1"/>
</dbReference>
<dbReference type="GO" id="GO:0009279">
    <property type="term" value="C:cell outer membrane"/>
    <property type="evidence" value="ECO:0007669"/>
    <property type="project" value="UniProtKB-SubCell"/>
</dbReference>
<protein>
    <submittedName>
        <fullName evidence="16">TonB-dependent receptor</fullName>
    </submittedName>
</protein>
<proteinExistence type="inferred from homology"/>
<evidence type="ECO:0000256" key="10">
    <source>
        <dbReference type="PROSITE-ProRule" id="PRU01360"/>
    </source>
</evidence>
<keyword evidence="8 16" id="KW-0675">Receptor</keyword>
<dbReference type="Gene3D" id="2.40.170.20">
    <property type="entry name" value="TonB-dependent receptor, beta-barrel domain"/>
    <property type="match status" value="1"/>
</dbReference>
<evidence type="ECO:0000256" key="7">
    <source>
        <dbReference type="ARBA" id="ARBA00023136"/>
    </source>
</evidence>
<evidence type="ECO:0000313" key="16">
    <source>
        <dbReference type="EMBL" id="MDN0024216.1"/>
    </source>
</evidence>
<keyword evidence="7 10" id="KW-0472">Membrane</keyword>
<dbReference type="Proteomes" id="UP001168478">
    <property type="component" value="Unassembled WGS sequence"/>
</dbReference>
<keyword evidence="4 10" id="KW-0812">Transmembrane</keyword>
<dbReference type="Pfam" id="PF07715">
    <property type="entry name" value="Plug"/>
    <property type="match status" value="1"/>
</dbReference>
<name>A0AAW7JJF5_9BACT</name>
<comment type="similarity">
    <text evidence="10 11">Belongs to the TonB-dependent receptor family.</text>
</comment>
<keyword evidence="9 10" id="KW-0998">Cell outer membrane</keyword>
<feature type="domain" description="TonB-dependent receptor-like beta-barrel" evidence="13">
    <location>
        <begin position="221"/>
        <end position="595"/>
    </location>
</feature>
<sequence>MILTTLYALMMAPAAASAATVEPSDSLRRNIAEVVVTGTRSTTDVRHLPMTISTLNRKQLTADFRESVLPTVGERVPGLFVTSRGVMGYGVSTGAAGSIKLRGIGSGASMLVLVDGQPQYAGLYGHPIPDACLTMTAERVEVLRGPASLLYGSNAMGGVMNIVTRQAKADGVRTDISFEGGSYGSLHGEAANEVKAGRFSNTAALSYSRTDGHRPDSQFEQYAGFVRPVWTFNDNWKAGGEANVTFFKSSNPGPAEAPLIDNDMKITRGTAAVALQNDYGHTSGALRLYYNWGHHNINDGHTADEQPRTSLYLHDDVMAGVSLYQSVELFGGNRTTVGFDYQHFGGKAWNRAIEGGAETVIADKTQDEYAAYVDIRQDITPWLTAGAGLRVDHHSRSGTQLVPQGGLSFRLSPDAEIRAMVSRGFRNPTIKDMYMFNPKNPDLEAESMTNYELSWSQRFMDGRMRAGLNVFYLKADNLITTVFTDGRPLNVNTGRTENSGVEAEIALQASPQLTIDANYSYLHTSAHITGAPEHKLYAGATYTLKRLTLNSGLMYFAGLRTSESDNSTSHAALWHLTTSLRLGKILNIYVRGENLLAQEYEINKGFTMPRATVTAGMKLSL</sequence>
<feature type="chain" id="PRO_5043678476" evidence="12">
    <location>
        <begin position="19"/>
        <end position="621"/>
    </location>
</feature>
<dbReference type="InterPro" id="IPR000531">
    <property type="entry name" value="Beta-barrel_TonB"/>
</dbReference>
<evidence type="ECO:0000256" key="2">
    <source>
        <dbReference type="ARBA" id="ARBA00022448"/>
    </source>
</evidence>
<dbReference type="GO" id="GO:0015344">
    <property type="term" value="F:siderophore uptake transmembrane transporter activity"/>
    <property type="evidence" value="ECO:0007669"/>
    <property type="project" value="TreeGrafter"/>
</dbReference>
<reference evidence="16" key="2">
    <citation type="submission" date="2023-08" db="EMBL/GenBank/DDBJ databases">
        <title>Identification and characterization of horizontal gene transfer across gut microbiota members of farm animals based on homology search.</title>
        <authorList>
            <person name="Schwarzerova J."/>
            <person name="Nykrynova M."/>
            <person name="Jureckova K."/>
            <person name="Cejkova D."/>
            <person name="Rychlik I."/>
        </authorList>
    </citation>
    <scope>NUCLEOTIDE SEQUENCE</scope>
    <source>
        <strain evidence="16">ET15</strain>
        <strain evidence="15">ET37</strain>
    </source>
</reference>
<evidence type="ECO:0000259" key="14">
    <source>
        <dbReference type="Pfam" id="PF07715"/>
    </source>
</evidence>
<evidence type="ECO:0000256" key="1">
    <source>
        <dbReference type="ARBA" id="ARBA00004571"/>
    </source>
</evidence>
<evidence type="ECO:0000256" key="4">
    <source>
        <dbReference type="ARBA" id="ARBA00022692"/>
    </source>
</evidence>
<dbReference type="GO" id="GO:0044718">
    <property type="term" value="P:siderophore transmembrane transport"/>
    <property type="evidence" value="ECO:0007669"/>
    <property type="project" value="TreeGrafter"/>
</dbReference>
<dbReference type="PANTHER" id="PTHR30069:SF29">
    <property type="entry name" value="HEMOGLOBIN AND HEMOGLOBIN-HAPTOGLOBIN-BINDING PROTEIN 1-RELATED"/>
    <property type="match status" value="1"/>
</dbReference>
<accession>A0AAW7JJF5</accession>
<dbReference type="InterPro" id="IPR012910">
    <property type="entry name" value="Plug_dom"/>
</dbReference>